<dbReference type="FunFam" id="3.30.1330.30:FF:000015">
    <property type="entry name" value="H/ACA ribonucleoprotein complex subunit NHP2"/>
    <property type="match status" value="1"/>
</dbReference>
<comment type="caution">
    <text evidence="11">The sequence shown here is derived from an EMBL/GenBank/DDBJ whole genome shotgun (WGS) entry which is preliminary data.</text>
</comment>
<gene>
    <name evidence="11" type="primary">NHP2</name>
    <name evidence="11" type="ORF">H4219_006418</name>
</gene>
<comment type="similarity">
    <text evidence="2 8">Belongs to the eukaryotic ribosomal protein eL8 family.</text>
</comment>
<keyword evidence="7 8" id="KW-0687">Ribonucleoprotein</keyword>
<keyword evidence="5 8" id="KW-0694">RNA-binding</keyword>
<evidence type="ECO:0000256" key="9">
    <source>
        <dbReference type="SAM" id="MobiDB-lite"/>
    </source>
</evidence>
<sequence length="165" mass="17916">MGKSSKEKRQSSIGLDSEADFNPDHLAPIAHPLADKKLTKKVFKTLKKATKHKHVKRGVKEVIKGIRKGDKGLVILAGNTAPIDVISHIPVLCEDKNIPYCFVPSRQELGKASSTKRPTSCVMVIPGGKSGKGEGLSDYKENYTECFDTVNEMNKKLITGSGIVA</sequence>
<evidence type="ECO:0000256" key="4">
    <source>
        <dbReference type="ARBA" id="ARBA00022552"/>
    </source>
</evidence>
<evidence type="ECO:0000256" key="2">
    <source>
        <dbReference type="ARBA" id="ARBA00007337"/>
    </source>
</evidence>
<feature type="compositionally biased region" description="Basic and acidic residues" evidence="9">
    <location>
        <begin position="1"/>
        <end position="10"/>
    </location>
</feature>
<dbReference type="Pfam" id="PF01248">
    <property type="entry name" value="Ribosomal_L7Ae"/>
    <property type="match status" value="1"/>
</dbReference>
<dbReference type="InterPro" id="IPR050257">
    <property type="entry name" value="eL8/uL1-like"/>
</dbReference>
<evidence type="ECO:0000256" key="3">
    <source>
        <dbReference type="ARBA" id="ARBA00022517"/>
    </source>
</evidence>
<feature type="domain" description="Ribosomal protein eL8/eL30/eS12/Gadd45" evidence="10">
    <location>
        <begin position="41"/>
        <end position="130"/>
    </location>
</feature>
<keyword evidence="12" id="KW-1185">Reference proteome</keyword>
<dbReference type="EMBL" id="JANBPU010000771">
    <property type="protein sequence ID" value="KAJ1909335.1"/>
    <property type="molecule type" value="Genomic_DNA"/>
</dbReference>
<keyword evidence="3" id="KW-0690">Ribosome biogenesis</keyword>
<dbReference type="PROSITE" id="PS01082">
    <property type="entry name" value="RIBOSOMAL_L7AE"/>
    <property type="match status" value="1"/>
</dbReference>
<dbReference type="GO" id="GO:0031120">
    <property type="term" value="P:snRNA pseudouridine synthesis"/>
    <property type="evidence" value="ECO:0007669"/>
    <property type="project" value="UniProtKB-UniRule"/>
</dbReference>
<protein>
    <recommendedName>
        <fullName evidence="8">H/ACA ribonucleoprotein complex subunit 2</fullName>
    </recommendedName>
    <alternativeName>
        <fullName evidence="8">Nucleolar protein family A member 2</fullName>
    </alternativeName>
</protein>
<evidence type="ECO:0000256" key="6">
    <source>
        <dbReference type="ARBA" id="ARBA00023242"/>
    </source>
</evidence>
<dbReference type="InterPro" id="IPR029064">
    <property type="entry name" value="Ribosomal_eL30-like_sf"/>
</dbReference>
<evidence type="ECO:0000256" key="1">
    <source>
        <dbReference type="ARBA" id="ARBA00004604"/>
    </source>
</evidence>
<dbReference type="PRINTS" id="PR00881">
    <property type="entry name" value="L7ARS6FAMILY"/>
</dbReference>
<organism evidence="11 12">
    <name type="scientific">Mycoemilia scoparia</name>
    <dbReference type="NCBI Taxonomy" id="417184"/>
    <lineage>
        <taxon>Eukaryota</taxon>
        <taxon>Fungi</taxon>
        <taxon>Fungi incertae sedis</taxon>
        <taxon>Zoopagomycota</taxon>
        <taxon>Kickxellomycotina</taxon>
        <taxon>Kickxellomycetes</taxon>
        <taxon>Kickxellales</taxon>
        <taxon>Kickxellaceae</taxon>
        <taxon>Mycoemilia</taxon>
    </lineage>
</organism>
<dbReference type="OrthoDB" id="5364946at2759"/>
<evidence type="ECO:0000259" key="10">
    <source>
        <dbReference type="Pfam" id="PF01248"/>
    </source>
</evidence>
<reference evidence="11" key="1">
    <citation type="submission" date="2022-07" db="EMBL/GenBank/DDBJ databases">
        <title>Phylogenomic reconstructions and comparative analyses of Kickxellomycotina fungi.</title>
        <authorList>
            <person name="Reynolds N.K."/>
            <person name="Stajich J.E."/>
            <person name="Barry K."/>
            <person name="Grigoriev I.V."/>
            <person name="Crous P."/>
            <person name="Smith M.E."/>
        </authorList>
    </citation>
    <scope>NUCLEOTIDE SEQUENCE</scope>
    <source>
        <strain evidence="11">NBRC 100468</strain>
    </source>
</reference>
<evidence type="ECO:0000313" key="12">
    <source>
        <dbReference type="Proteomes" id="UP001150538"/>
    </source>
</evidence>
<comment type="function">
    <text evidence="8">Required for ribosome biogenesis. Part of a complex which catalyzes pseudouridylation of rRNA. This involves the isomerization of uridine such that the ribose is subsequently attached to C5, instead of the normal N1. Pseudouridine ('psi') residues may serve to stabilize the conformation of rRNAs.</text>
</comment>
<name>A0A9W7ZHN7_9FUNG</name>
<keyword evidence="6 8" id="KW-0539">Nucleus</keyword>
<dbReference type="GO" id="GO:0031118">
    <property type="term" value="P:rRNA pseudouridine synthesis"/>
    <property type="evidence" value="ECO:0007669"/>
    <property type="project" value="UniProtKB-ARBA"/>
</dbReference>
<evidence type="ECO:0000256" key="7">
    <source>
        <dbReference type="ARBA" id="ARBA00023274"/>
    </source>
</evidence>
<dbReference type="GO" id="GO:0034513">
    <property type="term" value="F:box H/ACA snoRNA binding"/>
    <property type="evidence" value="ECO:0007669"/>
    <property type="project" value="UniProtKB-ARBA"/>
</dbReference>
<dbReference type="InterPro" id="IPR004037">
    <property type="entry name" value="Ribosomal_eL8-like_CS"/>
</dbReference>
<dbReference type="PANTHER" id="PTHR23105">
    <property type="entry name" value="RIBOSOMAL PROTEIN L7AE FAMILY MEMBER"/>
    <property type="match status" value="1"/>
</dbReference>
<comment type="function">
    <text evidence="8">Common component of the spliceosome and rRNA processing machinery.</text>
</comment>
<dbReference type="InterPro" id="IPR004038">
    <property type="entry name" value="Ribosomal_eL8/eL30/eS12/Gad45"/>
</dbReference>
<dbReference type="AlphaFoldDB" id="A0A9W7ZHN7"/>
<evidence type="ECO:0000313" key="11">
    <source>
        <dbReference type="EMBL" id="KAJ1909335.1"/>
    </source>
</evidence>
<dbReference type="SUPFAM" id="SSF55315">
    <property type="entry name" value="L30e-like"/>
    <property type="match status" value="1"/>
</dbReference>
<evidence type="ECO:0000256" key="8">
    <source>
        <dbReference type="RuleBase" id="RU366039"/>
    </source>
</evidence>
<accession>A0A9W7ZHN7</accession>
<keyword evidence="4" id="KW-0698">rRNA processing</keyword>
<dbReference type="InterPro" id="IPR018492">
    <property type="entry name" value="Ribosomal_eL8/Nhp2"/>
</dbReference>
<dbReference type="Gene3D" id="3.30.1330.30">
    <property type="match status" value="1"/>
</dbReference>
<comment type="subcellular location">
    <subcellularLocation>
        <location evidence="1 8">Nucleus</location>
        <location evidence="1 8">Nucleolus</location>
    </subcellularLocation>
</comment>
<dbReference type="InterPro" id="IPR002415">
    <property type="entry name" value="H/ACA_rnp_Nhp2-like"/>
</dbReference>
<dbReference type="Proteomes" id="UP001150538">
    <property type="component" value="Unassembled WGS sequence"/>
</dbReference>
<dbReference type="GO" id="GO:0031429">
    <property type="term" value="C:box H/ACA snoRNP complex"/>
    <property type="evidence" value="ECO:0007669"/>
    <property type="project" value="UniProtKB-UniRule"/>
</dbReference>
<dbReference type="PRINTS" id="PR00883">
    <property type="entry name" value="NUCLEARHMG"/>
</dbReference>
<proteinExistence type="inferred from homology"/>
<feature type="region of interest" description="Disordered" evidence="9">
    <location>
        <begin position="1"/>
        <end position="22"/>
    </location>
</feature>
<dbReference type="GO" id="GO:0000398">
    <property type="term" value="P:mRNA splicing, via spliceosome"/>
    <property type="evidence" value="ECO:0007669"/>
    <property type="project" value="UniProtKB-UniRule"/>
</dbReference>
<evidence type="ECO:0000256" key="5">
    <source>
        <dbReference type="ARBA" id="ARBA00022884"/>
    </source>
</evidence>